<dbReference type="Pfam" id="PF04860">
    <property type="entry name" value="Phage_portal"/>
    <property type="match status" value="1"/>
</dbReference>
<reference evidence="3" key="1">
    <citation type="journal article" date="2019" name="Int. J. Syst. Evol. Microbiol.">
        <title>The Global Catalogue of Microorganisms (GCM) 10K type strain sequencing project: providing services to taxonomists for standard genome sequencing and annotation.</title>
        <authorList>
            <consortium name="The Broad Institute Genomics Platform"/>
            <consortium name="The Broad Institute Genome Sequencing Center for Infectious Disease"/>
            <person name="Wu L."/>
            <person name="Ma J."/>
        </authorList>
    </citation>
    <scope>NUCLEOTIDE SEQUENCE [LARGE SCALE GENOMIC DNA]</scope>
    <source>
        <strain evidence="3">JCM 17975</strain>
    </source>
</reference>
<feature type="region of interest" description="Disordered" evidence="1">
    <location>
        <begin position="1"/>
        <end position="24"/>
    </location>
</feature>
<sequence length="450" mass="48141">MGLFSGESLRGAPAAQHEDRSRSYQAVKSPVDIGSYSDVVVTADTAVQSVAVRTTVDLIASLVSELPTTVSTMRAGTKRAVAAPDNILDPGGDGKGYEDWVYRVLSSWLLSGNTYGMGMVSGRDLFVDLWNPNEVTCSLVEGQEQWYLRGEHVTEAALFAHWRVNPQAGRVLGLSPIEQHASTLGVSLATTRFGRSWFADGAHPSGMLTNSDAVLDDAQADTAKGRLNASLQGTRDPLVLGRGWGFKEIQISPEESQFLQTSKMSEAQCARIFGPGWAELLGYESGGSMTYSNVVDRRLDALVLSANRWIRRIERVLRELAPGMHIEINREGLLEASTLQRYQSHASALTNKWRTINEVRDIEGLAPVAWGNDPDGVAPATGTAPAPGTEPADDATPTEAEQARAAAELIQKIYLGVGVVLTAEEARNIANRAGAGLPTGGMPDGNAAGL</sequence>
<dbReference type="Proteomes" id="UP001500843">
    <property type="component" value="Unassembled WGS sequence"/>
</dbReference>
<evidence type="ECO:0000313" key="2">
    <source>
        <dbReference type="EMBL" id="GAA4707390.1"/>
    </source>
</evidence>
<dbReference type="EMBL" id="BAABHM010000013">
    <property type="protein sequence ID" value="GAA4707390.1"/>
    <property type="molecule type" value="Genomic_DNA"/>
</dbReference>
<feature type="region of interest" description="Disordered" evidence="1">
    <location>
        <begin position="370"/>
        <end position="402"/>
    </location>
</feature>
<organism evidence="2 3">
    <name type="scientific">Promicromonospora umidemergens</name>
    <dbReference type="NCBI Taxonomy" id="629679"/>
    <lineage>
        <taxon>Bacteria</taxon>
        <taxon>Bacillati</taxon>
        <taxon>Actinomycetota</taxon>
        <taxon>Actinomycetes</taxon>
        <taxon>Micrococcales</taxon>
        <taxon>Promicromonosporaceae</taxon>
        <taxon>Promicromonospora</taxon>
    </lineage>
</organism>
<gene>
    <name evidence="2" type="ORF">GCM10023198_32300</name>
</gene>
<feature type="compositionally biased region" description="Low complexity" evidence="1">
    <location>
        <begin position="374"/>
        <end position="398"/>
    </location>
</feature>
<keyword evidence="3" id="KW-1185">Reference proteome</keyword>
<accession>A0ABP8XG15</accession>
<dbReference type="InterPro" id="IPR006944">
    <property type="entry name" value="Phage/GTA_portal"/>
</dbReference>
<name>A0ABP8XG15_9MICO</name>
<evidence type="ECO:0000313" key="3">
    <source>
        <dbReference type="Proteomes" id="UP001500843"/>
    </source>
</evidence>
<proteinExistence type="predicted"/>
<protein>
    <submittedName>
        <fullName evidence="2">Phage portal protein</fullName>
    </submittedName>
</protein>
<comment type="caution">
    <text evidence="2">The sequence shown here is derived from an EMBL/GenBank/DDBJ whole genome shotgun (WGS) entry which is preliminary data.</text>
</comment>
<evidence type="ECO:0000256" key="1">
    <source>
        <dbReference type="SAM" id="MobiDB-lite"/>
    </source>
</evidence>
<dbReference type="RefSeq" id="WP_253873078.1">
    <property type="nucleotide sequence ID" value="NZ_BAABHM010000013.1"/>
</dbReference>